<keyword evidence="5 6" id="KW-0472">Membrane</keyword>
<evidence type="ECO:0000256" key="2">
    <source>
        <dbReference type="ARBA" id="ARBA00004236"/>
    </source>
</evidence>
<dbReference type="SUPFAM" id="SSF117892">
    <property type="entry name" value="Band 7/SPFH domain"/>
    <property type="match status" value="1"/>
</dbReference>
<gene>
    <name evidence="8" type="ORF">AsAng_0020580</name>
</gene>
<reference evidence="8" key="1">
    <citation type="submission" date="2022-09" db="EMBL/GenBank/DDBJ databases">
        <title>Aureispira anguillicida sp. nov., isolated from Leptocephalus of Japanese eel Anguilla japonica.</title>
        <authorList>
            <person name="Yuasa K."/>
            <person name="Mekata T."/>
            <person name="Ikunari K."/>
        </authorList>
    </citation>
    <scope>NUCLEOTIDE SEQUENCE</scope>
    <source>
        <strain evidence="8">EL160426</strain>
    </source>
</reference>
<evidence type="ECO:0000259" key="7">
    <source>
        <dbReference type="SMART" id="SM00244"/>
    </source>
</evidence>
<dbReference type="GO" id="GO:0005886">
    <property type="term" value="C:plasma membrane"/>
    <property type="evidence" value="ECO:0007669"/>
    <property type="project" value="UniProtKB-SubCell"/>
</dbReference>
<dbReference type="AlphaFoldDB" id="A0A916DRL8"/>
<dbReference type="Proteomes" id="UP001060919">
    <property type="component" value="Chromosome"/>
</dbReference>
<evidence type="ECO:0000256" key="1">
    <source>
        <dbReference type="ARBA" id="ARBA00004167"/>
    </source>
</evidence>
<comment type="similarity">
    <text evidence="3">Belongs to the band 7/mec-2 family. Flotillin subfamily.</text>
</comment>
<dbReference type="Gene3D" id="3.30.479.30">
    <property type="entry name" value="Band 7 domain"/>
    <property type="match status" value="1"/>
</dbReference>
<keyword evidence="6" id="KW-0812">Transmembrane</keyword>
<feature type="transmembrane region" description="Helical" evidence="6">
    <location>
        <begin position="6"/>
        <end position="25"/>
    </location>
</feature>
<evidence type="ECO:0000313" key="9">
    <source>
        <dbReference type="Proteomes" id="UP001060919"/>
    </source>
</evidence>
<dbReference type="InterPro" id="IPR001107">
    <property type="entry name" value="Band_7"/>
</dbReference>
<comment type="subcellular location">
    <subcellularLocation>
        <location evidence="2">Cell membrane</location>
    </subcellularLocation>
    <subcellularLocation>
        <location evidence="1">Membrane</location>
        <topology evidence="1">Single-pass membrane protein</topology>
    </subcellularLocation>
</comment>
<dbReference type="InterPro" id="IPR027705">
    <property type="entry name" value="Flotillin_fam"/>
</dbReference>
<organism evidence="8 9">
    <name type="scientific">Aureispira anguillae</name>
    <dbReference type="NCBI Taxonomy" id="2864201"/>
    <lineage>
        <taxon>Bacteria</taxon>
        <taxon>Pseudomonadati</taxon>
        <taxon>Bacteroidota</taxon>
        <taxon>Saprospiria</taxon>
        <taxon>Saprospirales</taxon>
        <taxon>Saprospiraceae</taxon>
        <taxon>Aureispira</taxon>
    </lineage>
</organism>
<evidence type="ECO:0000256" key="4">
    <source>
        <dbReference type="ARBA" id="ARBA00022475"/>
    </source>
</evidence>
<dbReference type="PANTHER" id="PTHR13806:SF31">
    <property type="entry name" value="FLOTILLIN-LIKE PROTEIN 1-RELATED"/>
    <property type="match status" value="1"/>
</dbReference>
<dbReference type="EMBL" id="AP026867">
    <property type="protein sequence ID" value="BDS11346.1"/>
    <property type="molecule type" value="Genomic_DNA"/>
</dbReference>
<dbReference type="PANTHER" id="PTHR13806">
    <property type="entry name" value="FLOTILLIN-RELATED"/>
    <property type="match status" value="1"/>
</dbReference>
<keyword evidence="4" id="KW-1003">Cell membrane</keyword>
<evidence type="ECO:0000256" key="3">
    <source>
        <dbReference type="ARBA" id="ARBA00007161"/>
    </source>
</evidence>
<dbReference type="SMART" id="SM00244">
    <property type="entry name" value="PHB"/>
    <property type="match status" value="1"/>
</dbReference>
<evidence type="ECO:0000313" key="8">
    <source>
        <dbReference type="EMBL" id="BDS11346.1"/>
    </source>
</evidence>
<keyword evidence="6" id="KW-1133">Transmembrane helix</keyword>
<feature type="domain" description="Band 7" evidence="7">
    <location>
        <begin position="26"/>
        <end position="197"/>
    </location>
</feature>
<dbReference type="KEGG" id="aup:AsAng_0020580"/>
<protein>
    <submittedName>
        <fullName evidence="8">SPFH domain-containing protein</fullName>
    </submittedName>
</protein>
<proteinExistence type="inferred from homology"/>
<evidence type="ECO:0000256" key="6">
    <source>
        <dbReference type="SAM" id="Phobius"/>
    </source>
</evidence>
<dbReference type="RefSeq" id="WP_264792537.1">
    <property type="nucleotide sequence ID" value="NZ_AP026867.1"/>
</dbReference>
<evidence type="ECO:0000256" key="5">
    <source>
        <dbReference type="ARBA" id="ARBA00023136"/>
    </source>
</evidence>
<name>A0A916DRL8_9BACT</name>
<accession>A0A916DRL8</accession>
<dbReference type="InterPro" id="IPR036013">
    <property type="entry name" value="Band_7/SPFH_dom_sf"/>
</dbReference>
<sequence length="224" mass="25270">MLPTILMVLGIGFFIILIGFFLLIARVHKKVPQGKALIRTGFGGAKVALDSGIFVIPILHKVEEIDISLQTIVVEEEIITKEEERISMRVVFYLRINKDRNYTVEVAQTVGCARASSPETLHELFYPKCLEAIKTVATGFTIKELRKEREAFKKGILQTIGVDLNGYILDDCAIEQIRRIPNPNLEQAVFVLIDHKAPLKKGEKVLVVDQINDGKSYIVRRIIE</sequence>
<keyword evidence="9" id="KW-1185">Reference proteome</keyword>
<dbReference type="Pfam" id="PF01145">
    <property type="entry name" value="Band_7"/>
    <property type="match status" value="1"/>
</dbReference>